<organism evidence="1 2">
    <name type="scientific">Angustibacter luteus</name>
    <dbReference type="NCBI Taxonomy" id="658456"/>
    <lineage>
        <taxon>Bacteria</taxon>
        <taxon>Bacillati</taxon>
        <taxon>Actinomycetota</taxon>
        <taxon>Actinomycetes</taxon>
        <taxon>Kineosporiales</taxon>
        <taxon>Kineosporiaceae</taxon>
    </lineage>
</organism>
<reference evidence="2" key="1">
    <citation type="journal article" date="2019" name="Int. J. Syst. Evol. Microbiol.">
        <title>The Global Catalogue of Microorganisms (GCM) 10K type strain sequencing project: providing services to taxonomists for standard genome sequencing and annotation.</title>
        <authorList>
            <consortium name="The Broad Institute Genomics Platform"/>
            <consortium name="The Broad Institute Genome Sequencing Center for Infectious Disease"/>
            <person name="Wu L."/>
            <person name="Ma J."/>
        </authorList>
    </citation>
    <scope>NUCLEOTIDE SEQUENCE [LARGE SCALE GENOMIC DNA]</scope>
    <source>
        <strain evidence="2">KACC 14249</strain>
    </source>
</reference>
<proteinExistence type="predicted"/>
<accession>A0ABW1JBW1</accession>
<protein>
    <submittedName>
        <fullName evidence="1">STAS domain-containing protein</fullName>
    </submittedName>
</protein>
<evidence type="ECO:0000313" key="1">
    <source>
        <dbReference type="EMBL" id="MFC6006309.1"/>
    </source>
</evidence>
<dbReference type="EMBL" id="JBHSRD010000002">
    <property type="protein sequence ID" value="MFC6006309.1"/>
    <property type="molecule type" value="Genomic_DNA"/>
</dbReference>
<evidence type="ECO:0000313" key="2">
    <source>
        <dbReference type="Proteomes" id="UP001596189"/>
    </source>
</evidence>
<comment type="caution">
    <text evidence="1">The sequence shown here is derived from an EMBL/GenBank/DDBJ whole genome shotgun (WGS) entry which is preliminary data.</text>
</comment>
<keyword evidence="2" id="KW-1185">Reference proteome</keyword>
<name>A0ABW1JBW1_9ACTN</name>
<dbReference type="RefSeq" id="WP_345717155.1">
    <property type="nucleotide sequence ID" value="NZ_BAABFP010000005.1"/>
</dbReference>
<sequence length="101" mass="10590">MSLLIDADVGVLVVLHGAIGNEMHADVRDLVADLESDAAGTAGRPVQVLAEQVTLFGLPGIWLLLELRRAARPAVVTLVRPSPAVRDAVARHNLAGLAIVD</sequence>
<gene>
    <name evidence="1" type="ORF">ACFQDO_04125</name>
</gene>
<dbReference type="Proteomes" id="UP001596189">
    <property type="component" value="Unassembled WGS sequence"/>
</dbReference>